<gene>
    <name evidence="10" type="primary">fliD</name>
    <name evidence="10" type="ORF">WKV44_08375</name>
</gene>
<dbReference type="InterPro" id="IPR010809">
    <property type="entry name" value="FliD_C"/>
</dbReference>
<evidence type="ECO:0000259" key="8">
    <source>
        <dbReference type="Pfam" id="PF02465"/>
    </source>
</evidence>
<keyword evidence="5 6" id="KW-0975">Bacterial flagellum</keyword>
<dbReference type="Proteomes" id="UP001466331">
    <property type="component" value="Unassembled WGS sequence"/>
</dbReference>
<keyword evidence="10" id="KW-0969">Cilium</keyword>
<evidence type="ECO:0000256" key="3">
    <source>
        <dbReference type="ARBA" id="ARBA00011255"/>
    </source>
</evidence>
<evidence type="ECO:0000313" key="10">
    <source>
        <dbReference type="EMBL" id="MEM5948559.1"/>
    </source>
</evidence>
<accession>A0ABU9UD11</accession>
<proteinExistence type="inferred from homology"/>
<evidence type="ECO:0000256" key="2">
    <source>
        <dbReference type="ARBA" id="ARBA00009764"/>
    </source>
</evidence>
<keyword evidence="10" id="KW-0966">Cell projection</keyword>
<evidence type="ECO:0000256" key="6">
    <source>
        <dbReference type="RuleBase" id="RU362066"/>
    </source>
</evidence>
<keyword evidence="4 6" id="KW-0175">Coiled coil</keyword>
<keyword evidence="6" id="KW-0574">Periplasm</keyword>
<feature type="domain" description="Flagellar hook-associated protein 2 N-terminal" evidence="8">
    <location>
        <begin position="11"/>
        <end position="108"/>
    </location>
</feature>
<name>A0ABU9UD11_9SPIR</name>
<comment type="function">
    <text evidence="6">Required for morphogenesis and for the elongation of the flagellar filament by facilitating polymerization of the flagellin monomers at the tip of growing filament. Forms a capping structure, which prevents flagellin subunits (transported through the central channel of the flagellum) from leaking out without polymerization at the distal end.</text>
</comment>
<organism evidence="10 11">
    <name type="scientific">Rarispira pelagica</name>
    <dbReference type="NCBI Taxonomy" id="3141764"/>
    <lineage>
        <taxon>Bacteria</taxon>
        <taxon>Pseudomonadati</taxon>
        <taxon>Spirochaetota</taxon>
        <taxon>Spirochaetia</taxon>
        <taxon>Winmispirales</taxon>
        <taxon>Winmispiraceae</taxon>
        <taxon>Rarispira</taxon>
    </lineage>
</organism>
<feature type="coiled-coil region" evidence="6">
    <location>
        <begin position="613"/>
        <end position="640"/>
    </location>
</feature>
<dbReference type="InterPro" id="IPR040026">
    <property type="entry name" value="FliD"/>
</dbReference>
<comment type="subcellular location">
    <subcellularLocation>
        <location evidence="1">Bacterial flagellum</location>
    </subcellularLocation>
    <subcellularLocation>
        <location evidence="6">Periplasm</location>
    </subcellularLocation>
    <subcellularLocation>
        <location evidence="6">Periplasmic flagellum</location>
    </subcellularLocation>
</comment>
<reference evidence="10 11" key="1">
    <citation type="submission" date="2024-03" db="EMBL/GenBank/DDBJ databases">
        <title>Ignisphaera cupida sp. nov., a hyperthermophilic hydrolytic archaeon from a hot spring of Kamchatka, and proposal of Ignisphaeraceae fam. nov.</title>
        <authorList>
            <person name="Podosokorskaya O.A."/>
            <person name="Elcheninov A.G."/>
            <person name="Maltseva A.I."/>
            <person name="Zayulina K.S."/>
            <person name="Novikov A."/>
            <person name="Merkel A.Y."/>
        </authorList>
    </citation>
    <scope>NUCLEOTIDE SEQUENCE [LARGE SCALE GENOMIC DNA]</scope>
    <source>
        <strain evidence="10 11">38H-sp</strain>
    </source>
</reference>
<dbReference type="RefSeq" id="WP_420070011.1">
    <property type="nucleotide sequence ID" value="NZ_JBCHKQ010000004.1"/>
</dbReference>
<dbReference type="Pfam" id="PF02465">
    <property type="entry name" value="FliD_N"/>
    <property type="match status" value="1"/>
</dbReference>
<comment type="caution">
    <text evidence="10">The sequence shown here is derived from an EMBL/GenBank/DDBJ whole genome shotgun (WGS) entry which is preliminary data.</text>
</comment>
<sequence>MSDISIPGVSSKYKTDELISKLVEAEKIPLTRLEDTKKTYESQKEAWRELSVLTSKVRESAKTLYSFENPFQEKKATSSDESILTATATREAEKGSYSIKVKKIATADRFLSDSIDKDSEIPKGNYVFKVGEEEIKFSFSGGKIKDFVDRINSRGKDLVRASLIQQTPDSLVLLIESKKTGKSNKLLFDGDAKKLAVDLGIIKPVPNNSYNFDAKADNIQAWESKLSDTAYQIAENSLIINPQTELKLPINPSINITDSMVMELTINIEEIPEDNNTPSPPPGPDLPETEGVTLDDVTVEGAPADIPLPSWTPPPPPPRVDDNQIFFLLRNNKATPLPAITKGPFPKKITISLSEYMSSIDGIGIRNKNTHKKIEVSDIRIYDPAVRGDYVAKNPISSADDAEIILDGIRMIRESNTIDDAIPGTTLDLIDASDKTVKLKIEPDKEAIKDAIISFVGSYNRLMADLNILTQDNEDIIAELTYFSDDEKDKAKENLGMFRGDSTLTQLKSKLQDIMINPYPTRDNTLKLLVQLGISSNASKPGTGGYDRTKLRGYLEINEEKLDQALTGDILAIKDMFGNDTDGDLVVDNGIAFKTEELLKAHASTGGIYDIRIKTLDTRIARTEKDIEDYKEHLEDYEASLKRKYGMMEGALGALEKNSKAIDNFSNSLNNK</sequence>
<dbReference type="Pfam" id="PF07195">
    <property type="entry name" value="FliD_C"/>
    <property type="match status" value="1"/>
</dbReference>
<evidence type="ECO:0000256" key="7">
    <source>
        <dbReference type="SAM" id="MobiDB-lite"/>
    </source>
</evidence>
<dbReference type="PANTHER" id="PTHR30288">
    <property type="entry name" value="FLAGELLAR CAP/ASSEMBLY PROTEIN FLID"/>
    <property type="match status" value="1"/>
</dbReference>
<dbReference type="PANTHER" id="PTHR30288:SF0">
    <property type="entry name" value="FLAGELLAR HOOK-ASSOCIATED PROTEIN 2"/>
    <property type="match status" value="1"/>
</dbReference>
<keyword evidence="10" id="KW-0282">Flagellum</keyword>
<evidence type="ECO:0000256" key="1">
    <source>
        <dbReference type="ARBA" id="ARBA00004365"/>
    </source>
</evidence>
<evidence type="ECO:0000313" key="11">
    <source>
        <dbReference type="Proteomes" id="UP001466331"/>
    </source>
</evidence>
<dbReference type="NCBIfam" id="NF005188">
    <property type="entry name" value="PRK06664.1"/>
    <property type="match status" value="1"/>
</dbReference>
<feature type="domain" description="Flagellar hook-associated protein 2 C-terminal" evidence="9">
    <location>
        <begin position="399"/>
        <end position="655"/>
    </location>
</feature>
<comment type="similarity">
    <text evidence="2 6">Belongs to the FliD family.</text>
</comment>
<evidence type="ECO:0000256" key="5">
    <source>
        <dbReference type="ARBA" id="ARBA00023143"/>
    </source>
</evidence>
<dbReference type="InterPro" id="IPR003481">
    <property type="entry name" value="FliD_N"/>
</dbReference>
<feature type="region of interest" description="Disordered" evidence="7">
    <location>
        <begin position="271"/>
        <end position="291"/>
    </location>
</feature>
<evidence type="ECO:0000259" key="9">
    <source>
        <dbReference type="Pfam" id="PF07195"/>
    </source>
</evidence>
<dbReference type="EMBL" id="JBCHKQ010000004">
    <property type="protein sequence ID" value="MEM5948559.1"/>
    <property type="molecule type" value="Genomic_DNA"/>
</dbReference>
<protein>
    <recommendedName>
        <fullName evidence="6">Flagellar hook-associated protein 2</fullName>
        <shortName evidence="6">HAP2</shortName>
    </recommendedName>
    <alternativeName>
        <fullName evidence="6">Flagellar cap protein</fullName>
    </alternativeName>
</protein>
<evidence type="ECO:0000256" key="4">
    <source>
        <dbReference type="ARBA" id="ARBA00023054"/>
    </source>
</evidence>
<comment type="subunit">
    <text evidence="3 6">Homopentamer.</text>
</comment>
<keyword evidence="11" id="KW-1185">Reference proteome</keyword>